<organism evidence="1">
    <name type="scientific">Anguilla anguilla</name>
    <name type="common">European freshwater eel</name>
    <name type="synonym">Muraena anguilla</name>
    <dbReference type="NCBI Taxonomy" id="7936"/>
    <lineage>
        <taxon>Eukaryota</taxon>
        <taxon>Metazoa</taxon>
        <taxon>Chordata</taxon>
        <taxon>Craniata</taxon>
        <taxon>Vertebrata</taxon>
        <taxon>Euteleostomi</taxon>
        <taxon>Actinopterygii</taxon>
        <taxon>Neopterygii</taxon>
        <taxon>Teleostei</taxon>
        <taxon>Anguilliformes</taxon>
        <taxon>Anguillidae</taxon>
        <taxon>Anguilla</taxon>
    </lineage>
</organism>
<name>A0A0E9UYT7_ANGAN</name>
<reference evidence="1" key="2">
    <citation type="journal article" date="2015" name="Fish Shellfish Immunol.">
        <title>Early steps in the European eel (Anguilla anguilla)-Vibrio vulnificus interaction in the gills: Role of the RtxA13 toxin.</title>
        <authorList>
            <person name="Callol A."/>
            <person name="Pajuelo D."/>
            <person name="Ebbesson L."/>
            <person name="Teles M."/>
            <person name="MacKenzie S."/>
            <person name="Amaro C."/>
        </authorList>
    </citation>
    <scope>NUCLEOTIDE SEQUENCE</scope>
</reference>
<sequence length="16" mass="1969">MSYRRRNKLLTGCRSK</sequence>
<proteinExistence type="predicted"/>
<protein>
    <submittedName>
        <fullName evidence="1">Uncharacterized protein</fullName>
    </submittedName>
</protein>
<evidence type="ECO:0000313" key="1">
    <source>
        <dbReference type="EMBL" id="JAH70340.1"/>
    </source>
</evidence>
<accession>A0A0E9UYT7</accession>
<reference evidence="1" key="1">
    <citation type="submission" date="2014-11" db="EMBL/GenBank/DDBJ databases">
        <authorList>
            <person name="Amaro Gonzalez C."/>
        </authorList>
    </citation>
    <scope>NUCLEOTIDE SEQUENCE</scope>
</reference>
<dbReference type="EMBL" id="GBXM01038237">
    <property type="protein sequence ID" value="JAH70340.1"/>
    <property type="molecule type" value="Transcribed_RNA"/>
</dbReference>
<dbReference type="AlphaFoldDB" id="A0A0E9UYT7"/>